<sequence>MSRRQTLAGPIVTCIGGWPVDEERTALPKSPFGQAVSYAWNRWPTLGRCLPDNRFEINYNAAERAGGTLALDRKNWLLVEGGGGLRTVAVLMSLCAAPKRQALNPWMYLTDVLTLMAAQLALKQAGFLYPFTGSDSRDLRLDF</sequence>
<organism evidence="2 3">
    <name type="scientific">Fimbriiglobus ruber</name>
    <dbReference type="NCBI Taxonomy" id="1908690"/>
    <lineage>
        <taxon>Bacteria</taxon>
        <taxon>Pseudomonadati</taxon>
        <taxon>Planctomycetota</taxon>
        <taxon>Planctomycetia</taxon>
        <taxon>Gemmatales</taxon>
        <taxon>Gemmataceae</taxon>
        <taxon>Fimbriiglobus</taxon>
    </lineage>
</organism>
<dbReference type="Proteomes" id="UP000214646">
    <property type="component" value="Unassembled WGS sequence"/>
</dbReference>
<keyword evidence="3" id="KW-1185">Reference proteome</keyword>
<dbReference type="PANTHER" id="PTHR33678">
    <property type="entry name" value="BLL1576 PROTEIN"/>
    <property type="match status" value="1"/>
</dbReference>
<dbReference type="PANTHER" id="PTHR33678:SF1">
    <property type="entry name" value="BLL1576 PROTEIN"/>
    <property type="match status" value="1"/>
</dbReference>
<dbReference type="Pfam" id="PF03050">
    <property type="entry name" value="DDE_Tnp_IS66"/>
    <property type="match status" value="1"/>
</dbReference>
<evidence type="ECO:0000313" key="3">
    <source>
        <dbReference type="Proteomes" id="UP000214646"/>
    </source>
</evidence>
<evidence type="ECO:0000259" key="1">
    <source>
        <dbReference type="Pfam" id="PF03050"/>
    </source>
</evidence>
<feature type="domain" description="Transposase IS66 central" evidence="1">
    <location>
        <begin position="3"/>
        <end position="81"/>
    </location>
</feature>
<proteinExistence type="predicted"/>
<dbReference type="InterPro" id="IPR052344">
    <property type="entry name" value="Transposase-related"/>
</dbReference>
<dbReference type="AlphaFoldDB" id="A0A225D2C7"/>
<accession>A0A225D2C7</accession>
<evidence type="ECO:0000313" key="2">
    <source>
        <dbReference type="EMBL" id="OWK35741.1"/>
    </source>
</evidence>
<protein>
    <submittedName>
        <fullName evidence="2">Mobile element protein</fullName>
    </submittedName>
</protein>
<comment type="caution">
    <text evidence="2">The sequence shown here is derived from an EMBL/GenBank/DDBJ whole genome shotgun (WGS) entry which is preliminary data.</text>
</comment>
<reference evidence="3" key="1">
    <citation type="submission" date="2017-06" db="EMBL/GenBank/DDBJ databases">
        <title>Genome analysis of Fimbriiglobus ruber SP5, the first member of the order Planctomycetales with confirmed chitinolytic capability.</title>
        <authorList>
            <person name="Ravin N.V."/>
            <person name="Rakitin A.L."/>
            <person name="Ivanova A.A."/>
            <person name="Beletsky A.V."/>
            <person name="Kulichevskaya I.S."/>
            <person name="Mardanov A.V."/>
            <person name="Dedysh S.N."/>
        </authorList>
    </citation>
    <scope>NUCLEOTIDE SEQUENCE [LARGE SCALE GENOMIC DNA]</scope>
    <source>
        <strain evidence="3">SP5</strain>
    </source>
</reference>
<name>A0A225D2C7_9BACT</name>
<gene>
    <name evidence="2" type="ORF">FRUB_08304</name>
</gene>
<dbReference type="EMBL" id="NIDE01000017">
    <property type="protein sequence ID" value="OWK35741.1"/>
    <property type="molecule type" value="Genomic_DNA"/>
</dbReference>
<dbReference type="InterPro" id="IPR004291">
    <property type="entry name" value="Transposase_IS66_central"/>
</dbReference>